<protein>
    <submittedName>
        <fullName evidence="1">Quinol monooxygenase</fullName>
        <ecNumber evidence="1">1.-.-.-</ecNumber>
    </submittedName>
</protein>
<proteinExistence type="predicted"/>
<keyword evidence="1" id="KW-0503">Monooxygenase</keyword>
<sequence>MIIIHARLYVKPEYVEAFLEKSKVLVAGSQAEEGNISYDLFRQTDEPETFIVVEEWKDMEAIEFHNNTPHFTGFFTEAGSYFAKPAQVKRVLVEREV</sequence>
<evidence type="ECO:0000313" key="1">
    <source>
        <dbReference type="EMBL" id="MFM9330101.1"/>
    </source>
</evidence>
<gene>
    <name evidence="1" type="ORF">ACI1P1_17520</name>
</gene>
<keyword evidence="1" id="KW-0560">Oxidoreductase</keyword>
<dbReference type="Proteomes" id="UP001631969">
    <property type="component" value="Unassembled WGS sequence"/>
</dbReference>
<comment type="caution">
    <text evidence="1">The sequence shown here is derived from an EMBL/GenBank/DDBJ whole genome shotgun (WGS) entry which is preliminary data.</text>
</comment>
<dbReference type="EMBL" id="JBJURJ010000011">
    <property type="protein sequence ID" value="MFM9330101.1"/>
    <property type="molecule type" value="Genomic_DNA"/>
</dbReference>
<reference evidence="1" key="1">
    <citation type="submission" date="2024-12" db="EMBL/GenBank/DDBJ databases">
        <authorList>
            <person name="Wu N."/>
        </authorList>
    </citation>
    <scope>NUCLEOTIDE SEQUENCE</scope>
    <source>
        <strain evidence="1">P15</strain>
    </source>
</reference>
<dbReference type="EC" id="1.-.-.-" evidence="1"/>
<name>A0ACC7P1A2_9BACL</name>
<keyword evidence="2" id="KW-1185">Reference proteome</keyword>
<accession>A0ACC7P1A2</accession>
<evidence type="ECO:0000313" key="2">
    <source>
        <dbReference type="Proteomes" id="UP001631969"/>
    </source>
</evidence>
<organism evidence="1 2">
    <name type="scientific">Paenibacillus mesotrionivorans</name>
    <dbReference type="NCBI Taxonomy" id="3160968"/>
    <lineage>
        <taxon>Bacteria</taxon>
        <taxon>Bacillati</taxon>
        <taxon>Bacillota</taxon>
        <taxon>Bacilli</taxon>
        <taxon>Bacillales</taxon>
        <taxon>Paenibacillaceae</taxon>
        <taxon>Paenibacillus</taxon>
    </lineage>
</organism>